<accession>A0A455T8A0</accession>
<gene>
    <name evidence="3" type="ORF">KTA_38910</name>
</gene>
<keyword evidence="3" id="KW-0808">Transferase</keyword>
<dbReference type="Gene3D" id="3.40.50.2000">
    <property type="entry name" value="Glycogen Phosphorylase B"/>
    <property type="match status" value="2"/>
</dbReference>
<dbReference type="InterPro" id="IPR001296">
    <property type="entry name" value="Glyco_trans_1"/>
</dbReference>
<sequence>MTMLTDVSDVTARPQPLFQGQRVVMLRFAPAAGDARLWRTATALKQAGLQITVVDIVGSPSSPPQELRQGITLKHIIMPAWFVSARFKPWFLVKLLRANVLAALHLLREEADIYHSFVEHALPAAYVAAKLRHKPLIFDSPELPLSDRAVQRWPRLLAIARRVLRYLIRRSQGVIAVSPPIVAFIEREYGGQHVTLLRNVPPYRQVERTNLLREKLGLSPNVRIALYQGNLQENRGLDLLVRAAPFLEPDVVIVMLGAAREPTHQKLKQLIGELGVEERVRLLPPVPYEELLSWTASADLGLTLFPPDYSLSIRYCLPNKFFEYLMAGLPVLSSQLDVIAELIRTHHVGVVEASRDPAIVAATINRVIHDDKALEEMRQNALKLAKNEFNWNREQVHLFELYQALLPTTLASAPLPWSAQEG</sequence>
<dbReference type="PANTHER" id="PTHR12526">
    <property type="entry name" value="GLYCOSYLTRANSFERASE"/>
    <property type="match status" value="1"/>
</dbReference>
<organism evidence="3">
    <name type="scientific">Thermogemmatispora argillosa</name>
    <dbReference type="NCBI Taxonomy" id="2045280"/>
    <lineage>
        <taxon>Bacteria</taxon>
        <taxon>Bacillati</taxon>
        <taxon>Chloroflexota</taxon>
        <taxon>Ktedonobacteria</taxon>
        <taxon>Thermogemmatisporales</taxon>
        <taxon>Thermogemmatisporaceae</taxon>
        <taxon>Thermogemmatispora</taxon>
    </lineage>
</organism>
<feature type="domain" description="Glycosyltransferase subfamily 4-like N-terminal" evidence="2">
    <location>
        <begin position="38"/>
        <end position="196"/>
    </location>
</feature>
<evidence type="ECO:0000313" key="3">
    <source>
        <dbReference type="EMBL" id="BBH95692.1"/>
    </source>
</evidence>
<feature type="domain" description="Glycosyl transferase family 1" evidence="1">
    <location>
        <begin position="212"/>
        <end position="382"/>
    </location>
</feature>
<protein>
    <submittedName>
        <fullName evidence="3">Glycosyl transferase</fullName>
    </submittedName>
</protein>
<dbReference type="GO" id="GO:0016757">
    <property type="term" value="F:glycosyltransferase activity"/>
    <property type="evidence" value="ECO:0007669"/>
    <property type="project" value="InterPro"/>
</dbReference>
<dbReference type="Pfam" id="PF00534">
    <property type="entry name" value="Glycos_transf_1"/>
    <property type="match status" value="1"/>
</dbReference>
<dbReference type="AlphaFoldDB" id="A0A455T8A0"/>
<reference evidence="3" key="1">
    <citation type="submission" date="2018-12" db="EMBL/GenBank/DDBJ databases">
        <title>Novel natural products biosynthetic potential of the class Ktedonobacteria.</title>
        <authorList>
            <person name="Zheng Y."/>
            <person name="Saitou A."/>
            <person name="Wang C.M."/>
            <person name="Toyoda A."/>
            <person name="Minakuchi Y."/>
            <person name="Sekiguchi Y."/>
            <person name="Ueda K."/>
            <person name="Takano H."/>
            <person name="Sakai Y."/>
            <person name="Yokota A."/>
            <person name="Yabe S."/>
        </authorList>
    </citation>
    <scope>NUCLEOTIDE SEQUENCE</scope>
    <source>
        <strain evidence="3">A3-2</strain>
    </source>
</reference>
<name>A0A455T8A0_9CHLR</name>
<dbReference type="Pfam" id="PF13439">
    <property type="entry name" value="Glyco_transf_4"/>
    <property type="match status" value="1"/>
</dbReference>
<dbReference type="EMBL" id="AP019377">
    <property type="protein sequence ID" value="BBH95692.1"/>
    <property type="molecule type" value="Genomic_DNA"/>
</dbReference>
<dbReference type="InterPro" id="IPR028098">
    <property type="entry name" value="Glyco_trans_4-like_N"/>
</dbReference>
<evidence type="ECO:0000259" key="2">
    <source>
        <dbReference type="Pfam" id="PF13439"/>
    </source>
</evidence>
<evidence type="ECO:0000259" key="1">
    <source>
        <dbReference type="Pfam" id="PF00534"/>
    </source>
</evidence>
<proteinExistence type="predicted"/>
<dbReference type="SUPFAM" id="SSF53756">
    <property type="entry name" value="UDP-Glycosyltransferase/glycogen phosphorylase"/>
    <property type="match status" value="1"/>
</dbReference>